<dbReference type="SUPFAM" id="SSF144000">
    <property type="entry name" value="Oxysterol-binding protein-like"/>
    <property type="match status" value="1"/>
</dbReference>
<dbReference type="InterPro" id="IPR037239">
    <property type="entry name" value="OSBP_sf"/>
</dbReference>
<dbReference type="Gene3D" id="3.30.70.3490">
    <property type="match status" value="1"/>
</dbReference>
<name>A0A2J7ZQI5_9CHLO</name>
<comment type="caution">
    <text evidence="1">The sequence shown here is derived from an EMBL/GenBank/DDBJ whole genome shotgun (WGS) entry which is preliminary data.</text>
</comment>
<evidence type="ECO:0000313" key="2">
    <source>
        <dbReference type="Proteomes" id="UP000236333"/>
    </source>
</evidence>
<dbReference type="Proteomes" id="UP000236333">
    <property type="component" value="Unassembled WGS sequence"/>
</dbReference>
<gene>
    <name evidence="1" type="ORF">TSOC_011478</name>
</gene>
<dbReference type="AlphaFoldDB" id="A0A2J7ZQI5"/>
<proteinExistence type="predicted"/>
<keyword evidence="2" id="KW-1185">Reference proteome</keyword>
<dbReference type="EMBL" id="PGGS01000638">
    <property type="protein sequence ID" value="PNH02533.1"/>
    <property type="molecule type" value="Genomic_DNA"/>
</dbReference>
<sequence>MLQSLTTGPLVAAADLLSPPSSLAVISYCQPQAVANSFLAAAGVVRVLQPALAAGVAACNGTPHAAATSMVASGGGGAPGPHAVPPGGPQLGLLATPVVEARFQEKLRLEKKQRTVRRLRKEAGVEYHSRWFRQVGWGLRGAGEREAGG</sequence>
<dbReference type="OrthoDB" id="1914979at2759"/>
<organism evidence="1 2">
    <name type="scientific">Tetrabaena socialis</name>
    <dbReference type="NCBI Taxonomy" id="47790"/>
    <lineage>
        <taxon>Eukaryota</taxon>
        <taxon>Viridiplantae</taxon>
        <taxon>Chlorophyta</taxon>
        <taxon>core chlorophytes</taxon>
        <taxon>Chlorophyceae</taxon>
        <taxon>CS clade</taxon>
        <taxon>Chlamydomonadales</taxon>
        <taxon>Tetrabaenaceae</taxon>
        <taxon>Tetrabaena</taxon>
    </lineage>
</organism>
<protein>
    <submittedName>
        <fullName evidence="1">Uncharacterized protein</fullName>
    </submittedName>
</protein>
<reference evidence="1 2" key="1">
    <citation type="journal article" date="2017" name="Mol. Biol. Evol.">
        <title>The 4-celled Tetrabaena socialis nuclear genome reveals the essential components for genetic control of cell number at the origin of multicellularity in the volvocine lineage.</title>
        <authorList>
            <person name="Featherston J."/>
            <person name="Arakaki Y."/>
            <person name="Hanschen E.R."/>
            <person name="Ferris P.J."/>
            <person name="Michod R.E."/>
            <person name="Olson B.J.S.C."/>
            <person name="Nozaki H."/>
            <person name="Durand P.M."/>
        </authorList>
    </citation>
    <scope>NUCLEOTIDE SEQUENCE [LARGE SCALE GENOMIC DNA]</scope>
    <source>
        <strain evidence="1 2">NIES-571</strain>
    </source>
</reference>
<accession>A0A2J7ZQI5</accession>
<evidence type="ECO:0000313" key="1">
    <source>
        <dbReference type="EMBL" id="PNH02533.1"/>
    </source>
</evidence>